<name>A0A8E5HW36_USTVR</name>
<dbReference type="AlphaFoldDB" id="A0A8E5HW36"/>
<organism evidence="1 2">
    <name type="scientific">Ustilaginoidea virens</name>
    <name type="common">Rice false smut fungus</name>
    <name type="synonym">Villosiclava virens</name>
    <dbReference type="NCBI Taxonomy" id="1159556"/>
    <lineage>
        <taxon>Eukaryota</taxon>
        <taxon>Fungi</taxon>
        <taxon>Dikarya</taxon>
        <taxon>Ascomycota</taxon>
        <taxon>Pezizomycotina</taxon>
        <taxon>Sordariomycetes</taxon>
        <taxon>Hypocreomycetidae</taxon>
        <taxon>Hypocreales</taxon>
        <taxon>Clavicipitaceae</taxon>
        <taxon>Ustilaginoidea</taxon>
    </lineage>
</organism>
<evidence type="ECO:0000313" key="1">
    <source>
        <dbReference type="EMBL" id="QUC22304.1"/>
    </source>
</evidence>
<keyword evidence="2" id="KW-1185">Reference proteome</keyword>
<dbReference type="EMBL" id="CP072757">
    <property type="protein sequence ID" value="QUC22304.1"/>
    <property type="molecule type" value="Genomic_DNA"/>
</dbReference>
<gene>
    <name evidence="1" type="ORF">UV8b_06545</name>
</gene>
<dbReference type="Proteomes" id="UP000027002">
    <property type="component" value="Chromosome 5"/>
</dbReference>
<accession>A0A8E5HW36</accession>
<protein>
    <submittedName>
        <fullName evidence="1">Uncharacterized protein</fullName>
    </submittedName>
</protein>
<dbReference type="RefSeq" id="XP_042999977.1">
    <property type="nucleotide sequence ID" value="XM_043144042.1"/>
</dbReference>
<dbReference type="GeneID" id="66067322"/>
<evidence type="ECO:0000313" key="2">
    <source>
        <dbReference type="Proteomes" id="UP000027002"/>
    </source>
</evidence>
<sequence length="104" mass="11683">MVKNPQGIIRHIQHHVSRLESKFCHSVVLDALVSFPPGVLLQLASIGAIPERRSCTRPSLSHSYTSLIMPAKHHSPNWPLEPPSTCRDPIPAFRLNSFFRHAQS</sequence>
<reference evidence="1" key="1">
    <citation type="submission" date="2020-03" db="EMBL/GenBank/DDBJ databases">
        <title>A mixture of massive structural variations and highly conserved coding sequences in Ustilaginoidea virens genome.</title>
        <authorList>
            <person name="Zhang K."/>
            <person name="Zhao Z."/>
            <person name="Zhang Z."/>
            <person name="Li Y."/>
            <person name="Hsiang T."/>
            <person name="Sun W."/>
        </authorList>
    </citation>
    <scope>NUCLEOTIDE SEQUENCE</scope>
    <source>
        <strain evidence="1">UV-8b</strain>
    </source>
</reference>
<dbReference type="KEGG" id="uvi:66067322"/>
<proteinExistence type="predicted"/>